<sequence length="374" mass="41803">MSILGTVGAAVKLGLGLHHLQIAGEYIYSYLPSLSGTRSICQAPRTFTTIMKEIKTIGTHDGTFHCDEVLGCAMLRILFPDAQIRRSRKNEVLDACDIVIDVGGVYDLTTYRFDHHQKGFEVTAGSLLPGKPWNVKLSSAGLVFCHFGKDIIRCIVDLPDEKNLDRVFDQVYANFIQEVDGIDNGVPMCCPTTTYSISTNLSSRVSHLNKSWNQKEFDEEKAFNQAMQLTSEEFIDRVKYYSESWLPALCIVQSAIDNRFTVDPSGEIIELSQFCPWKAHYFKLEEELKLSPTVKFVVFFGEDGSWRVQSVSLDEKSFILRIPLHKAWQGLRGKDIGVEGAIFVHGTGFIGGNETREGAISMARKSLSSHVAQS</sequence>
<evidence type="ECO:0000313" key="2">
    <source>
        <dbReference type="EMBL" id="BES93277.1"/>
    </source>
</evidence>
<protein>
    <submittedName>
        <fullName evidence="2">Chromosome 12 open reading frame 10</fullName>
    </submittedName>
</protein>
<evidence type="ECO:0000313" key="3">
    <source>
        <dbReference type="Proteomes" id="UP001307889"/>
    </source>
</evidence>
<reference evidence="2 3" key="1">
    <citation type="submission" date="2023-09" db="EMBL/GenBank/DDBJ databases">
        <title>Nesidiocoris tenuis whole genome shotgun sequence.</title>
        <authorList>
            <person name="Shibata T."/>
            <person name="Shimoda M."/>
            <person name="Kobayashi T."/>
            <person name="Uehara T."/>
        </authorList>
    </citation>
    <scope>NUCLEOTIDE SEQUENCE [LARGE SCALE GENOMIC DNA]</scope>
    <source>
        <strain evidence="2 3">Japan</strain>
    </source>
</reference>
<evidence type="ECO:0000256" key="1">
    <source>
        <dbReference type="ARBA" id="ARBA00010105"/>
    </source>
</evidence>
<dbReference type="Proteomes" id="UP001307889">
    <property type="component" value="Chromosome 4"/>
</dbReference>
<dbReference type="InterPro" id="IPR003226">
    <property type="entry name" value="MYG1_exonuclease"/>
</dbReference>
<dbReference type="Pfam" id="PF03690">
    <property type="entry name" value="MYG1_exonuc"/>
    <property type="match status" value="1"/>
</dbReference>
<gene>
    <name evidence="2" type="ORF">NTJ_06086</name>
</gene>
<dbReference type="PANTHER" id="PTHR11215:SF1">
    <property type="entry name" value="MYG1 EXONUCLEASE"/>
    <property type="match status" value="1"/>
</dbReference>
<proteinExistence type="inferred from homology"/>
<keyword evidence="3" id="KW-1185">Reference proteome</keyword>
<accession>A0ABN7ASB7</accession>
<dbReference type="EMBL" id="AP028912">
    <property type="protein sequence ID" value="BES93277.1"/>
    <property type="molecule type" value="Genomic_DNA"/>
</dbReference>
<organism evidence="2 3">
    <name type="scientific">Nesidiocoris tenuis</name>
    <dbReference type="NCBI Taxonomy" id="355587"/>
    <lineage>
        <taxon>Eukaryota</taxon>
        <taxon>Metazoa</taxon>
        <taxon>Ecdysozoa</taxon>
        <taxon>Arthropoda</taxon>
        <taxon>Hexapoda</taxon>
        <taxon>Insecta</taxon>
        <taxon>Pterygota</taxon>
        <taxon>Neoptera</taxon>
        <taxon>Paraneoptera</taxon>
        <taxon>Hemiptera</taxon>
        <taxon>Heteroptera</taxon>
        <taxon>Panheteroptera</taxon>
        <taxon>Cimicomorpha</taxon>
        <taxon>Miridae</taxon>
        <taxon>Dicyphina</taxon>
        <taxon>Nesidiocoris</taxon>
    </lineage>
</organism>
<name>A0ABN7ASB7_9HEMI</name>
<comment type="similarity">
    <text evidence="1">Belongs to the MYG1 family.</text>
</comment>
<dbReference type="PANTHER" id="PTHR11215">
    <property type="entry name" value="METAL DEPENDENT HYDROLASE - RELATED"/>
    <property type="match status" value="1"/>
</dbReference>